<evidence type="ECO:0000259" key="2">
    <source>
        <dbReference type="Pfam" id="PF01471"/>
    </source>
</evidence>
<dbReference type="InterPro" id="IPR002477">
    <property type="entry name" value="Peptidoglycan-bd-like"/>
</dbReference>
<dbReference type="InterPro" id="IPR036366">
    <property type="entry name" value="PGBDSf"/>
</dbReference>
<dbReference type="GO" id="GO:0009253">
    <property type="term" value="P:peptidoglycan catabolic process"/>
    <property type="evidence" value="ECO:0007669"/>
    <property type="project" value="TreeGrafter"/>
</dbReference>
<dbReference type="EMBL" id="WMBQ01000001">
    <property type="protein sequence ID" value="MTD94193.1"/>
    <property type="molecule type" value="Genomic_DNA"/>
</dbReference>
<evidence type="ECO:0000256" key="1">
    <source>
        <dbReference type="SAM" id="SignalP"/>
    </source>
</evidence>
<organism evidence="4 5">
    <name type="scientific">Hyphomicrobium album</name>
    <dbReference type="NCBI Taxonomy" id="2665159"/>
    <lineage>
        <taxon>Bacteria</taxon>
        <taxon>Pseudomonadati</taxon>
        <taxon>Pseudomonadota</taxon>
        <taxon>Alphaproteobacteria</taxon>
        <taxon>Hyphomicrobiales</taxon>
        <taxon>Hyphomicrobiaceae</taxon>
        <taxon>Hyphomicrobium</taxon>
    </lineage>
</organism>
<dbReference type="Pfam" id="PF13406">
    <property type="entry name" value="SLT_2"/>
    <property type="match status" value="1"/>
</dbReference>
<dbReference type="Proteomes" id="UP000440694">
    <property type="component" value="Unassembled WGS sequence"/>
</dbReference>
<dbReference type="InterPro" id="IPR031304">
    <property type="entry name" value="SLT_2"/>
</dbReference>
<dbReference type="Gene3D" id="1.10.8.350">
    <property type="entry name" value="Bacterial muramidase"/>
    <property type="match status" value="1"/>
</dbReference>
<dbReference type="InterPro" id="IPR043426">
    <property type="entry name" value="MltB-like"/>
</dbReference>
<reference evidence="4 5" key="1">
    <citation type="submission" date="2019-11" db="EMBL/GenBank/DDBJ databases">
        <title>Identification of a novel strain.</title>
        <authorList>
            <person name="Xu Q."/>
            <person name="Wang G."/>
        </authorList>
    </citation>
    <scope>NUCLEOTIDE SEQUENCE [LARGE SCALE GENOMIC DNA]</scope>
    <source>
        <strain evidence="5">xq</strain>
    </source>
</reference>
<accession>A0A6I3KIM4</accession>
<dbReference type="SUPFAM" id="SSF47090">
    <property type="entry name" value="PGBD-like"/>
    <property type="match status" value="1"/>
</dbReference>
<evidence type="ECO:0000313" key="5">
    <source>
        <dbReference type="Proteomes" id="UP000440694"/>
    </source>
</evidence>
<protein>
    <submittedName>
        <fullName evidence="4">Lytic murein transglycosylase</fullName>
    </submittedName>
</protein>
<proteinExistence type="predicted"/>
<dbReference type="PROSITE" id="PS51318">
    <property type="entry name" value="TAT"/>
    <property type="match status" value="1"/>
</dbReference>
<dbReference type="AlphaFoldDB" id="A0A6I3KIM4"/>
<dbReference type="InterPro" id="IPR023346">
    <property type="entry name" value="Lysozyme-like_dom_sf"/>
</dbReference>
<name>A0A6I3KIM4_9HYPH</name>
<feature type="chain" id="PRO_5026156887" evidence="1">
    <location>
        <begin position="32"/>
        <end position="419"/>
    </location>
</feature>
<dbReference type="InterPro" id="IPR036365">
    <property type="entry name" value="PGBD-like_sf"/>
</dbReference>
<dbReference type="InterPro" id="IPR006311">
    <property type="entry name" value="TAT_signal"/>
</dbReference>
<dbReference type="Pfam" id="PF01471">
    <property type="entry name" value="PG_binding_1"/>
    <property type="match status" value="1"/>
</dbReference>
<comment type="caution">
    <text evidence="4">The sequence shown here is derived from an EMBL/GenBank/DDBJ whole genome shotgun (WGS) entry which is preliminary data.</text>
</comment>
<evidence type="ECO:0000313" key="4">
    <source>
        <dbReference type="EMBL" id="MTD94193.1"/>
    </source>
</evidence>
<dbReference type="GO" id="GO:0008933">
    <property type="term" value="F:peptidoglycan lytic transglycosylase activity"/>
    <property type="evidence" value="ECO:0007669"/>
    <property type="project" value="TreeGrafter"/>
</dbReference>
<evidence type="ECO:0000259" key="3">
    <source>
        <dbReference type="Pfam" id="PF13406"/>
    </source>
</evidence>
<feature type="signal peptide" evidence="1">
    <location>
        <begin position="1"/>
        <end position="31"/>
    </location>
</feature>
<dbReference type="InterPro" id="IPR011970">
    <property type="entry name" value="MltB_2"/>
</dbReference>
<dbReference type="Gene3D" id="1.10.530.10">
    <property type="match status" value="1"/>
</dbReference>
<dbReference type="PANTHER" id="PTHR30163">
    <property type="entry name" value="MEMBRANE-BOUND LYTIC MUREIN TRANSGLYCOSYLASE B"/>
    <property type="match status" value="1"/>
</dbReference>
<dbReference type="Gene3D" id="1.10.101.10">
    <property type="entry name" value="PGBD-like superfamily/PGBD"/>
    <property type="match status" value="1"/>
</dbReference>
<dbReference type="SUPFAM" id="SSF53955">
    <property type="entry name" value="Lysozyme-like"/>
    <property type="match status" value="1"/>
</dbReference>
<gene>
    <name evidence="4" type="ORF">GIW81_07565</name>
</gene>
<dbReference type="PANTHER" id="PTHR30163:SF8">
    <property type="entry name" value="LYTIC MUREIN TRANSGLYCOSYLASE"/>
    <property type="match status" value="1"/>
</dbReference>
<feature type="domain" description="Transglycosylase SLT" evidence="3">
    <location>
        <begin position="36"/>
        <end position="335"/>
    </location>
</feature>
<keyword evidence="1" id="KW-0732">Signal</keyword>
<keyword evidence="5" id="KW-1185">Reference proteome</keyword>
<feature type="domain" description="Peptidoglycan binding-like" evidence="2">
    <location>
        <begin position="356"/>
        <end position="410"/>
    </location>
</feature>
<dbReference type="NCBIfam" id="TIGR02283">
    <property type="entry name" value="MltB_2"/>
    <property type="match status" value="1"/>
</dbReference>
<sequence length="419" mass="45728">MATSRRRLSSGASALLGVALVLLVAASPARADAWSDFIAGLWPDAQKEGVSRATFDAAFRGVTPDYSLPDLIVAGKKRDDNAGQAEFTKSAFEYLNPKYLSTLAVQGRKFLKDHERDIINIEKNTGVDRYIMVAIWGRETAYGSHKLPHDAIRVLATQAFTGRRKDEFRLEIIAALKMLQAGVPRSKMRASWAGAVGLTQFMPTEYFKHLEDGDGDGKADIFDSVPDALASAARQLANKGWVRGLRWGYEVNMPAGGDCSLEGPPGERTIGEWQKLGFERTGTKPFRPDEAGIGAYLMMPSGAYGPGFLATQNFKVIRLYNTSDLYALFVGDLADRIAGAGGFHVPAAQVAQPRTAQVKEVQERLQALGYPMDKIDGKIGSNTRRQVGTYQKSVGIKIDCWPTEATLAHLRSNAARTPQ</sequence>